<dbReference type="GO" id="GO:0005524">
    <property type="term" value="F:ATP binding"/>
    <property type="evidence" value="ECO:0007669"/>
    <property type="project" value="UniProtKB-KW"/>
</dbReference>
<proteinExistence type="predicted"/>
<dbReference type="Gene3D" id="3.30.950.30">
    <property type="entry name" value="Schlafen, AAA domain"/>
    <property type="match status" value="1"/>
</dbReference>
<accession>A0A7C4C9Y7</accession>
<dbReference type="EMBL" id="DSUT01000013">
    <property type="protein sequence ID" value="HGK27451.1"/>
    <property type="molecule type" value="Genomic_DNA"/>
</dbReference>
<evidence type="ECO:0000313" key="2">
    <source>
        <dbReference type="EMBL" id="HGK27451.1"/>
    </source>
</evidence>
<feature type="domain" description="Schlafen AlbA-2" evidence="1">
    <location>
        <begin position="57"/>
        <end position="176"/>
    </location>
</feature>
<dbReference type="Pfam" id="PF04326">
    <property type="entry name" value="SLFN_AlbA_2"/>
    <property type="match status" value="1"/>
</dbReference>
<reference evidence="2" key="1">
    <citation type="journal article" date="2020" name="mSystems">
        <title>Genome- and Community-Level Interaction Insights into Carbon Utilization and Element Cycling Functions of Hydrothermarchaeota in Hydrothermal Sediment.</title>
        <authorList>
            <person name="Zhou Z."/>
            <person name="Liu Y."/>
            <person name="Xu W."/>
            <person name="Pan J."/>
            <person name="Luo Z.H."/>
            <person name="Li M."/>
        </authorList>
    </citation>
    <scope>NUCLEOTIDE SEQUENCE [LARGE SCALE GENOMIC DNA]</scope>
    <source>
        <strain evidence="2">SpSt-488</strain>
    </source>
</reference>
<dbReference type="PANTHER" id="PTHR30595">
    <property type="entry name" value="GLPR-RELATED TRANSCRIPTIONAL REPRESSOR"/>
    <property type="match status" value="1"/>
</dbReference>
<dbReference type="PANTHER" id="PTHR30595:SF6">
    <property type="entry name" value="SCHLAFEN ALBA-2 DOMAIN-CONTAINING PROTEIN"/>
    <property type="match status" value="1"/>
</dbReference>
<dbReference type="InterPro" id="IPR038461">
    <property type="entry name" value="Schlafen_AlbA_2_dom_sf"/>
</dbReference>
<keyword evidence="2" id="KW-0547">Nucleotide-binding</keyword>
<protein>
    <submittedName>
        <fullName evidence="2">ATP-binding protein</fullName>
    </submittedName>
</protein>
<sequence length="302" mass="32911">MKRGVQPGPRVAPLQRPTNWAVSTIEGRVDNSVSVPTNEEILAVLDRLDTSVADELESYWLEFKPWRGSKESMRVATEVAVSFANGEGGVIVFGVADRTRGRAQAIHGAEGYDIDTWRNSIFASTRPNLAVDVCELTVPEGTGRLLVVRLAQGTSPPYGTAEGLYKRRVGKSCMPLDPQSWARIQVSTGAVDWSGQPAPGVSRQQIDAVEVARARNILTKAVARDLLGKAAYTKTRGLDPIRYAEMVKAFVADHGSISPGECRELLGLGESQSARVQVSRMLGRRLRAPECKWSVNARESLL</sequence>
<name>A0A7C4C9Y7_UNCW3</name>
<keyword evidence="2" id="KW-0067">ATP-binding</keyword>
<comment type="caution">
    <text evidence="2">The sequence shown here is derived from an EMBL/GenBank/DDBJ whole genome shotgun (WGS) entry which is preliminary data.</text>
</comment>
<organism evidence="2">
    <name type="scientific">candidate division WOR-3 bacterium</name>
    <dbReference type="NCBI Taxonomy" id="2052148"/>
    <lineage>
        <taxon>Bacteria</taxon>
        <taxon>Bacteria division WOR-3</taxon>
    </lineage>
</organism>
<dbReference type="InterPro" id="IPR007421">
    <property type="entry name" value="Schlafen_AlbA_2_dom"/>
</dbReference>
<dbReference type="AlphaFoldDB" id="A0A7C4C9Y7"/>
<gene>
    <name evidence="2" type="ORF">ENS41_00655</name>
</gene>
<evidence type="ECO:0000259" key="1">
    <source>
        <dbReference type="Pfam" id="PF04326"/>
    </source>
</evidence>